<dbReference type="FunFam" id="3.30.70.1020:FF:000003">
    <property type="entry name" value="Alpha,alpha-trehalose-phosphate synthase subunit Tps2"/>
    <property type="match status" value="1"/>
</dbReference>
<dbReference type="SUPFAM" id="SSF53756">
    <property type="entry name" value="UDP-Glycosyltransferase/glycogen phosphorylase"/>
    <property type="match status" value="1"/>
</dbReference>
<dbReference type="Proteomes" id="UP000258309">
    <property type="component" value="Unassembled WGS sequence"/>
</dbReference>
<evidence type="ECO:0000313" key="5">
    <source>
        <dbReference type="Proteomes" id="UP000258309"/>
    </source>
</evidence>
<dbReference type="GO" id="GO:0031505">
    <property type="term" value="P:fungal-type cell wall organization"/>
    <property type="evidence" value="ECO:0007669"/>
    <property type="project" value="TreeGrafter"/>
</dbReference>
<sequence>MAAESPDSMPQDQELDISQLAVTPSIQGEELDDSFSTGSPTDASYFTQNIHNVHSAQSPSDAAFGARTPEDILRRMSLAVNGGKFNPLADIDPRAAHPSLGLSGGVISATFCIPYQLEYRHGAEWGLSQRRGTSALFDSFTYLSSDKTPWNHTLVGWTGEIQAAEDLTPPDTPPITATTTTTTARIPPLNKNSAPIPVDANVRPATPPQAEGLWIGKEDQGQLERQLAHDKNCKTIPVWLSDDDNHTDGEILLKDQSRWRRFAERELFTLFHYKQHEPTNGRAELKAWTDYYRMNQRFANRILEIYKPGDIVMIHDYHLLLLPSMLRQRVPHMYIGFFLHIPFPSSEFLRCLPRRKDVLEGVLGANLVGFQSYSYSRHFVSCCTRILGFPSDVAGVDAYGAKVAVGVFPIGIDAAGVEKLAFASAVDQQFKALKEMYAGKKIIVGRDRLDSVRGVAQKLMAFERFLDMYPDWRERVVLIQVTSPTSVEEEKEDSGNKIAKNVSELVAKINGLYGSLSFSPVQHYPQYISQEEYYALLRAADIGLITSVRDGMNTTSLEYVVCQRDDHGPLILSEFSGTAGSLKDAIHINPWDLTGVAQQIDRALTMGEHMRLAMHNNLYHHVTHRNVQSWSTNLLKRLLTVLSSSNNLVSTPLLDRTALHAQYTKAKKRLFMFDYDGTLTPIVKEPSAAIPSERVIRTLKALALDHRNAVWIISGRDQEFLSQHLGHISELGFSAEHGSFMRHPGSTEWENLAEMFDMSWQKEVMHTFQEYTTRTPGSFIERKRCALTWHYRAADPELGAHSALECQKELENTVGKKWDVEVMTGKANLEVRPTFINKGEIAKRLIQSYPADAPPEFILCLGDDFTDEDMFRALNGSAGLNPESVYTVTVGASSKMTLAHWHLLDPADVVSSVALLVGGNEPSEDQDEGARKIMDGRTAGDLPGGKL</sequence>
<dbReference type="OMA" id="VHPMPIE"/>
<dbReference type="InterPro" id="IPR003337">
    <property type="entry name" value="Trehalose_PPase"/>
</dbReference>
<dbReference type="EMBL" id="NCSJ02000058">
    <property type="protein sequence ID" value="RFU32257.1"/>
    <property type="molecule type" value="Genomic_DNA"/>
</dbReference>
<dbReference type="GO" id="GO:0034605">
    <property type="term" value="P:cellular response to heat"/>
    <property type="evidence" value="ECO:0007669"/>
    <property type="project" value="TreeGrafter"/>
</dbReference>
<dbReference type="STRING" id="5539.A0A3E2HFV8"/>
<feature type="non-terminal residue" evidence="4">
    <location>
        <position position="1"/>
    </location>
</feature>
<protein>
    <submittedName>
        <fullName evidence="4">Uncharacterized protein</fullName>
    </submittedName>
</protein>
<dbReference type="InterPro" id="IPR036412">
    <property type="entry name" value="HAD-like_sf"/>
</dbReference>
<dbReference type="InterPro" id="IPR006379">
    <property type="entry name" value="HAD-SF_hydro_IIB"/>
</dbReference>
<evidence type="ECO:0000256" key="3">
    <source>
        <dbReference type="SAM" id="MobiDB-lite"/>
    </source>
</evidence>
<dbReference type="NCBIfam" id="TIGR00685">
    <property type="entry name" value="T6PP"/>
    <property type="match status" value="1"/>
</dbReference>
<comment type="similarity">
    <text evidence="1">In the N-terminal section; belongs to the glycosyltransferase 20 family.</text>
</comment>
<dbReference type="Gene3D" id="3.40.50.2000">
    <property type="entry name" value="Glycogen Phosphorylase B"/>
    <property type="match status" value="2"/>
</dbReference>
<dbReference type="PANTHER" id="PTHR10788">
    <property type="entry name" value="TREHALOSE-6-PHOSPHATE SYNTHASE"/>
    <property type="match status" value="1"/>
</dbReference>
<dbReference type="NCBIfam" id="TIGR01484">
    <property type="entry name" value="HAD-SF-IIB"/>
    <property type="match status" value="1"/>
</dbReference>
<dbReference type="Pfam" id="PF02358">
    <property type="entry name" value="Trehalose_PPase"/>
    <property type="match status" value="1"/>
</dbReference>
<dbReference type="GO" id="GO:0003825">
    <property type="term" value="F:alpha,alpha-trehalose-phosphate synthase (UDP-forming) activity"/>
    <property type="evidence" value="ECO:0007669"/>
    <property type="project" value="TreeGrafter"/>
</dbReference>
<proteinExistence type="inferred from homology"/>
<dbReference type="SUPFAM" id="SSF56784">
    <property type="entry name" value="HAD-like"/>
    <property type="match status" value="1"/>
</dbReference>
<feature type="region of interest" description="Disordered" evidence="3">
    <location>
        <begin position="1"/>
        <end position="42"/>
    </location>
</feature>
<gene>
    <name evidence="4" type="ORF">B7463_g4077</name>
</gene>
<dbReference type="AlphaFoldDB" id="A0A3E2HFV8"/>
<comment type="similarity">
    <text evidence="2">In the C-terminal section; belongs to the trehalose phosphatase family.</text>
</comment>
<evidence type="ECO:0000313" key="4">
    <source>
        <dbReference type="EMBL" id="RFU32257.1"/>
    </source>
</evidence>
<dbReference type="GO" id="GO:0005946">
    <property type="term" value="C:alpha,alpha-trehalose-phosphate synthase complex (UDP-forming)"/>
    <property type="evidence" value="ECO:0007669"/>
    <property type="project" value="TreeGrafter"/>
</dbReference>
<organism evidence="4 5">
    <name type="scientific">Scytalidium lignicola</name>
    <name type="common">Hyphomycete</name>
    <dbReference type="NCBI Taxonomy" id="5539"/>
    <lineage>
        <taxon>Eukaryota</taxon>
        <taxon>Fungi</taxon>
        <taxon>Dikarya</taxon>
        <taxon>Ascomycota</taxon>
        <taxon>Pezizomycotina</taxon>
        <taxon>Leotiomycetes</taxon>
        <taxon>Leotiomycetes incertae sedis</taxon>
        <taxon>Scytalidium</taxon>
    </lineage>
</organism>
<dbReference type="GO" id="GO:0005829">
    <property type="term" value="C:cytosol"/>
    <property type="evidence" value="ECO:0007669"/>
    <property type="project" value="TreeGrafter"/>
</dbReference>
<dbReference type="PANTHER" id="PTHR10788:SF123">
    <property type="entry name" value="TREHALOSE-PHOSPHATASE"/>
    <property type="match status" value="1"/>
</dbReference>
<dbReference type="FunFam" id="3.40.50.2000:FF:000131">
    <property type="entry name" value="Trehalose-6-phosphate phosphatase"/>
    <property type="match status" value="1"/>
</dbReference>
<evidence type="ECO:0000256" key="1">
    <source>
        <dbReference type="ARBA" id="ARBA00005409"/>
    </source>
</evidence>
<dbReference type="Gene3D" id="3.30.70.1020">
    <property type="entry name" value="Trehalose-6-phosphate phosphatase related protein, domain 2"/>
    <property type="match status" value="1"/>
</dbReference>
<evidence type="ECO:0000256" key="2">
    <source>
        <dbReference type="ARBA" id="ARBA00006330"/>
    </source>
</evidence>
<dbReference type="InterPro" id="IPR023214">
    <property type="entry name" value="HAD_sf"/>
</dbReference>
<dbReference type="FunFam" id="3.40.50.2000:FF:000036">
    <property type="entry name" value="Alpha,alpha-trehalose-phosphate synthase subunit Tps2"/>
    <property type="match status" value="1"/>
</dbReference>
<dbReference type="GO" id="GO:0005992">
    <property type="term" value="P:trehalose biosynthetic process"/>
    <property type="evidence" value="ECO:0007669"/>
    <property type="project" value="InterPro"/>
</dbReference>
<keyword evidence="5" id="KW-1185">Reference proteome</keyword>
<feature type="non-terminal residue" evidence="4">
    <location>
        <position position="947"/>
    </location>
</feature>
<dbReference type="Gene3D" id="3.40.50.1000">
    <property type="entry name" value="HAD superfamily/HAD-like"/>
    <property type="match status" value="1"/>
</dbReference>
<dbReference type="OrthoDB" id="755951at2759"/>
<name>A0A3E2HFV8_SCYLI</name>
<accession>A0A3E2HFV8</accession>
<dbReference type="CDD" id="cd03788">
    <property type="entry name" value="GT20_TPS"/>
    <property type="match status" value="1"/>
</dbReference>
<dbReference type="CDD" id="cd01627">
    <property type="entry name" value="HAD_TPP"/>
    <property type="match status" value="1"/>
</dbReference>
<comment type="caution">
    <text evidence="4">The sequence shown here is derived from an EMBL/GenBank/DDBJ whole genome shotgun (WGS) entry which is preliminary data.</text>
</comment>
<dbReference type="GO" id="GO:0004805">
    <property type="term" value="F:trehalose-phosphatase activity"/>
    <property type="evidence" value="ECO:0007669"/>
    <property type="project" value="TreeGrafter"/>
</dbReference>
<reference evidence="4 5" key="1">
    <citation type="submission" date="2018-05" db="EMBL/GenBank/DDBJ databases">
        <title>Draft genome sequence of Scytalidium lignicola DSM 105466, a ubiquitous saprotrophic fungus.</title>
        <authorList>
            <person name="Buettner E."/>
            <person name="Gebauer A.M."/>
            <person name="Hofrichter M."/>
            <person name="Liers C."/>
            <person name="Kellner H."/>
        </authorList>
    </citation>
    <scope>NUCLEOTIDE SEQUENCE [LARGE SCALE GENOMIC DNA]</scope>
    <source>
        <strain evidence="4 5">DSM 105466</strain>
    </source>
</reference>
<dbReference type="Pfam" id="PF00982">
    <property type="entry name" value="Glyco_transf_20"/>
    <property type="match status" value="1"/>
</dbReference>
<dbReference type="InterPro" id="IPR001830">
    <property type="entry name" value="Glyco_trans_20"/>
</dbReference>
<feature type="region of interest" description="Disordered" evidence="3">
    <location>
        <begin position="919"/>
        <end position="947"/>
    </location>
</feature>